<dbReference type="GO" id="GO:0051959">
    <property type="term" value="F:dynein light intermediate chain binding"/>
    <property type="evidence" value="ECO:0007669"/>
    <property type="project" value="InterPro"/>
</dbReference>
<dbReference type="InterPro" id="IPR013594">
    <property type="entry name" value="Dynein_heavy_tail"/>
</dbReference>
<dbReference type="PANTHER" id="PTHR46532:SF13">
    <property type="entry name" value="CYTOPLASMIC DYNEIN 1 HEAVY CHAIN 1"/>
    <property type="match status" value="1"/>
</dbReference>
<dbReference type="Proteomes" id="UP001333110">
    <property type="component" value="Unassembled WGS sequence"/>
</dbReference>
<evidence type="ECO:0000259" key="1">
    <source>
        <dbReference type="Pfam" id="PF08385"/>
    </source>
</evidence>
<keyword evidence="3" id="KW-1185">Reference proteome</keyword>
<protein>
    <recommendedName>
        <fullName evidence="1">Dynein heavy chain tail domain-containing protein</fullName>
    </recommendedName>
</protein>
<comment type="caution">
    <text evidence="2">The sequence shown here is derived from an EMBL/GenBank/DDBJ whole genome shotgun (WGS) entry which is preliminary data.</text>
</comment>
<feature type="non-terminal residue" evidence="2">
    <location>
        <position position="492"/>
    </location>
</feature>
<dbReference type="GO" id="GO:0045505">
    <property type="term" value="F:dynein intermediate chain binding"/>
    <property type="evidence" value="ECO:0007669"/>
    <property type="project" value="InterPro"/>
</dbReference>
<dbReference type="Pfam" id="PF08385">
    <property type="entry name" value="DHC_N1"/>
    <property type="match status" value="1"/>
</dbReference>
<dbReference type="GO" id="GO:0007018">
    <property type="term" value="P:microtubule-based movement"/>
    <property type="evidence" value="ECO:0007669"/>
    <property type="project" value="InterPro"/>
</dbReference>
<evidence type="ECO:0000313" key="2">
    <source>
        <dbReference type="EMBL" id="KAK4825975.1"/>
    </source>
</evidence>
<reference evidence="2 3" key="1">
    <citation type="journal article" date="2023" name="J. Hered.">
        <title>Chromosome-level genome of the wood stork (Mycteria americana) provides insight into avian chromosome evolution.</title>
        <authorList>
            <person name="Flamio R. Jr."/>
            <person name="Ramstad K.M."/>
        </authorList>
    </citation>
    <scope>NUCLEOTIDE SEQUENCE [LARGE SCALE GENOMIC DNA]</scope>
    <source>
        <strain evidence="2">JAX WOST 10</strain>
    </source>
</reference>
<dbReference type="InterPro" id="IPR026983">
    <property type="entry name" value="DHC"/>
</dbReference>
<accession>A0AAN7NHC9</accession>
<gene>
    <name evidence="2" type="ORF">QYF61_003544</name>
</gene>
<sequence length="492" mass="56752">MMSALEHLSYKERLRELGLFSLDKRRLRGDLIKHGGCKEDEARLFSVVPSDRTRANGHNLKYRRFPLNIRETLCYYEGDQALAQVAQRGCGVSTLGDIQKPSGRGPGQPALKTDFFKLTTGKKSIVLSSETRKELAKQAKVIKEERRAQIDERHKYLISRLADGIGLSDQQVEEAIISDDKLIEQFFAPSGLKKLLFFYQDVLQVMPLRSHVKISQHFTMRVVRHWNRLPREVVDTPSLEVFKARLDGALSNLDGNITIAANEAKDNRIKIEGIEEISTHYQSIATNTKSKRYDVLDHRKKEFEKDYLEFKNQIAALYESIQEFVDSWFEKTVTTEQMLGLLMKLEQIGENHIDLNEKYTIVLQQYSQDLEFVRKLYQKQKENPPIPRNIPPSQQVECSVYELVDILQHRLKADAGRTLEIEQAVAVELGDESKLTRMVALKPLDKQIIEHKDALQLEDLLLKVQPDMKTDLLSGVQKFQIDTAEFYKDYDE</sequence>
<proteinExistence type="predicted"/>
<dbReference type="GO" id="GO:0005858">
    <property type="term" value="C:axonemal dynein complex"/>
    <property type="evidence" value="ECO:0007669"/>
    <property type="project" value="TreeGrafter"/>
</dbReference>
<name>A0AAN7NHC9_MYCAM</name>
<dbReference type="AlphaFoldDB" id="A0AAN7NHC9"/>
<dbReference type="PANTHER" id="PTHR46532">
    <property type="entry name" value="MALE FERTILITY FACTOR KL5"/>
    <property type="match status" value="1"/>
</dbReference>
<feature type="domain" description="Dynein heavy chain tail" evidence="1">
    <location>
        <begin position="270"/>
        <end position="392"/>
    </location>
</feature>
<evidence type="ECO:0000313" key="3">
    <source>
        <dbReference type="Proteomes" id="UP001333110"/>
    </source>
</evidence>
<organism evidence="2 3">
    <name type="scientific">Mycteria americana</name>
    <name type="common">Wood stork</name>
    <dbReference type="NCBI Taxonomy" id="33587"/>
    <lineage>
        <taxon>Eukaryota</taxon>
        <taxon>Metazoa</taxon>
        <taxon>Chordata</taxon>
        <taxon>Craniata</taxon>
        <taxon>Vertebrata</taxon>
        <taxon>Euteleostomi</taxon>
        <taxon>Archelosauria</taxon>
        <taxon>Archosauria</taxon>
        <taxon>Dinosauria</taxon>
        <taxon>Saurischia</taxon>
        <taxon>Theropoda</taxon>
        <taxon>Coelurosauria</taxon>
        <taxon>Aves</taxon>
        <taxon>Neognathae</taxon>
        <taxon>Neoaves</taxon>
        <taxon>Aequornithes</taxon>
        <taxon>Ciconiiformes</taxon>
        <taxon>Ciconiidae</taxon>
        <taxon>Mycteria</taxon>
    </lineage>
</organism>
<dbReference type="EMBL" id="JAUNZN010000002">
    <property type="protein sequence ID" value="KAK4825975.1"/>
    <property type="molecule type" value="Genomic_DNA"/>
</dbReference>